<reference evidence="1" key="1">
    <citation type="submission" date="2022-06" db="EMBL/GenBank/DDBJ databases">
        <title>Natrinema sp. a new haloarchaeum isolate from saline soil.</title>
        <authorList>
            <person name="Strakova D."/>
            <person name="Galisteo C."/>
            <person name="Sanchez-Porro C."/>
            <person name="Ventosa A."/>
        </authorList>
    </citation>
    <scope>NUCLEOTIDE SEQUENCE</scope>
    <source>
        <strain evidence="1">S1CR25-10</strain>
    </source>
</reference>
<dbReference type="Proteomes" id="UP001154061">
    <property type="component" value="Unassembled WGS sequence"/>
</dbReference>
<protein>
    <submittedName>
        <fullName evidence="1">Uncharacterized protein</fullName>
    </submittedName>
</protein>
<organism evidence="1 2">
    <name type="scientific">Natrinema salsiterrestre</name>
    <dbReference type="NCBI Taxonomy" id="2950540"/>
    <lineage>
        <taxon>Archaea</taxon>
        <taxon>Methanobacteriati</taxon>
        <taxon>Methanobacteriota</taxon>
        <taxon>Stenosarchaea group</taxon>
        <taxon>Halobacteria</taxon>
        <taxon>Halobacteriales</taxon>
        <taxon>Natrialbaceae</taxon>
        <taxon>Natrinema</taxon>
    </lineage>
</organism>
<comment type="caution">
    <text evidence="1">The sequence shown here is derived from an EMBL/GenBank/DDBJ whole genome shotgun (WGS) entry which is preliminary data.</text>
</comment>
<evidence type="ECO:0000313" key="2">
    <source>
        <dbReference type="Proteomes" id="UP001154061"/>
    </source>
</evidence>
<keyword evidence="2" id="KW-1185">Reference proteome</keyword>
<sequence length="111" mass="12206">MAGKSRPDDPLLHEIGSVRFVDVFEIVGVALELLFEKRVGIVDRLAAVLVKLEDLGQLCECIRTRLPAAGEPGLEIFGGDTLVALGIELYAPVRSLRVALAMWVRIVRIRL</sequence>
<accession>A0A9Q4Q1J9</accession>
<name>A0A9Q4Q1J9_9EURY</name>
<gene>
    <name evidence="1" type="ORF">NDI89_08245</name>
</gene>
<proteinExistence type="predicted"/>
<dbReference type="EMBL" id="JAMQOT010000002">
    <property type="protein sequence ID" value="MDF9745576.1"/>
    <property type="molecule type" value="Genomic_DNA"/>
</dbReference>
<evidence type="ECO:0000313" key="1">
    <source>
        <dbReference type="EMBL" id="MDF9745576.1"/>
    </source>
</evidence>
<dbReference type="AlphaFoldDB" id="A0A9Q4Q1J9"/>